<protein>
    <submittedName>
        <fullName evidence="1">Uncharacterized protein</fullName>
    </submittedName>
</protein>
<gene>
    <name evidence="1" type="ORF">NE237_003485</name>
</gene>
<evidence type="ECO:0000313" key="2">
    <source>
        <dbReference type="Proteomes" id="UP001141806"/>
    </source>
</evidence>
<reference evidence="1" key="1">
    <citation type="journal article" date="2023" name="Plant J.">
        <title>The genome of the king protea, Protea cynaroides.</title>
        <authorList>
            <person name="Chang J."/>
            <person name="Duong T.A."/>
            <person name="Schoeman C."/>
            <person name="Ma X."/>
            <person name="Roodt D."/>
            <person name="Barker N."/>
            <person name="Li Z."/>
            <person name="Van de Peer Y."/>
            <person name="Mizrachi E."/>
        </authorList>
    </citation>
    <scope>NUCLEOTIDE SEQUENCE</scope>
    <source>
        <tissue evidence="1">Young leaves</tissue>
    </source>
</reference>
<keyword evidence="2" id="KW-1185">Reference proteome</keyword>
<accession>A0A9Q0KHI0</accession>
<sequence length="128" mass="14128">MAEGFLDVATQRRLRLITKFFTGASAAQKSAWEILPQGIPEVQLHVEPQIRISNAAIGSTTFVAGGSGTRRYAAAGGGSGGKLVDDLLLLNRQNLLPLQRQCDCFFDYNICCWIDWCLYLCSCLCFFD</sequence>
<dbReference type="Proteomes" id="UP001141806">
    <property type="component" value="Unassembled WGS sequence"/>
</dbReference>
<dbReference type="EMBL" id="JAMYWD010000005">
    <property type="protein sequence ID" value="KAJ4970386.1"/>
    <property type="molecule type" value="Genomic_DNA"/>
</dbReference>
<proteinExistence type="predicted"/>
<comment type="caution">
    <text evidence="1">The sequence shown here is derived from an EMBL/GenBank/DDBJ whole genome shotgun (WGS) entry which is preliminary data.</text>
</comment>
<name>A0A9Q0KHI0_9MAGN</name>
<dbReference type="AlphaFoldDB" id="A0A9Q0KHI0"/>
<organism evidence="1 2">
    <name type="scientific">Protea cynaroides</name>
    <dbReference type="NCBI Taxonomy" id="273540"/>
    <lineage>
        <taxon>Eukaryota</taxon>
        <taxon>Viridiplantae</taxon>
        <taxon>Streptophyta</taxon>
        <taxon>Embryophyta</taxon>
        <taxon>Tracheophyta</taxon>
        <taxon>Spermatophyta</taxon>
        <taxon>Magnoliopsida</taxon>
        <taxon>Proteales</taxon>
        <taxon>Proteaceae</taxon>
        <taxon>Protea</taxon>
    </lineage>
</organism>
<evidence type="ECO:0000313" key="1">
    <source>
        <dbReference type="EMBL" id="KAJ4970386.1"/>
    </source>
</evidence>